<keyword evidence="3" id="KW-1185">Reference proteome</keyword>
<name>A0A1Q2CEA4_9ACTN</name>
<keyword evidence="1" id="KW-1133">Transmembrane helix</keyword>
<gene>
    <name evidence="2" type="ORF">RPIT_06075</name>
</gene>
<dbReference type="AlphaFoldDB" id="A0A1Q2CEA4"/>
<dbReference type="EMBL" id="CP019605">
    <property type="protein sequence ID" value="AQP44433.1"/>
    <property type="molecule type" value="Genomic_DNA"/>
</dbReference>
<dbReference type="KEGG" id="tfl:RPIT_06075"/>
<keyword evidence="1" id="KW-0812">Transmembrane</keyword>
<keyword evidence="1" id="KW-0472">Membrane</keyword>
<organism evidence="2 3">
    <name type="scientific">Tessaracoccus flavus</name>
    <dbReference type="NCBI Taxonomy" id="1610493"/>
    <lineage>
        <taxon>Bacteria</taxon>
        <taxon>Bacillati</taxon>
        <taxon>Actinomycetota</taxon>
        <taxon>Actinomycetes</taxon>
        <taxon>Propionibacteriales</taxon>
        <taxon>Propionibacteriaceae</taxon>
        <taxon>Tessaracoccus</taxon>
    </lineage>
</organism>
<dbReference type="Proteomes" id="UP000188324">
    <property type="component" value="Chromosome"/>
</dbReference>
<accession>A0A1Q2CEA4</accession>
<evidence type="ECO:0000256" key="1">
    <source>
        <dbReference type="SAM" id="Phobius"/>
    </source>
</evidence>
<feature type="transmembrane region" description="Helical" evidence="1">
    <location>
        <begin position="43"/>
        <end position="61"/>
    </location>
</feature>
<protein>
    <submittedName>
        <fullName evidence="2">Uncharacterized protein</fullName>
    </submittedName>
</protein>
<proteinExistence type="predicted"/>
<sequence>MSVKARGREIILALASISLGLLALALSTTFTCSEVSCGPTLDPFALFFAVVAFIVAGLLLFGRRRR</sequence>
<evidence type="ECO:0000313" key="3">
    <source>
        <dbReference type="Proteomes" id="UP000188324"/>
    </source>
</evidence>
<reference evidence="2 3" key="1">
    <citation type="journal article" date="2016" name="Int. J. Syst. Evol. Microbiol.">
        <title>Tessaracoccus flavus sp. nov., isolated from the drainage system of a lindane-producing factory.</title>
        <authorList>
            <person name="Kumari R."/>
            <person name="Singh P."/>
            <person name="Schumann P."/>
            <person name="Lal R."/>
        </authorList>
    </citation>
    <scope>NUCLEOTIDE SEQUENCE [LARGE SCALE GENOMIC DNA]</scope>
    <source>
        <strain evidence="2 3">RP1T</strain>
    </source>
</reference>
<evidence type="ECO:0000313" key="2">
    <source>
        <dbReference type="EMBL" id="AQP44433.1"/>
    </source>
</evidence>